<comment type="caution">
    <text evidence="1">The sequence shown here is derived from an EMBL/GenBank/DDBJ whole genome shotgun (WGS) entry which is preliminary data.</text>
</comment>
<sequence>MAHFAGFAVDQGIVEGCHVARGHPHLRVHQNGGILSHVIGVLLDEFFPPGFFDIIFKFHAQRAVIPGIGKTTVNFAAGIDKAASFAERNDLIHGFLLIGKHDNPSELPIPIVNSTIIYTIRGMST</sequence>
<reference evidence="1" key="1">
    <citation type="submission" date="2019-08" db="EMBL/GenBank/DDBJ databases">
        <authorList>
            <person name="Kucharzyk K."/>
            <person name="Murdoch R.W."/>
            <person name="Higgins S."/>
            <person name="Loffler F."/>
        </authorList>
    </citation>
    <scope>NUCLEOTIDE SEQUENCE</scope>
</reference>
<dbReference type="AlphaFoldDB" id="A0A644Z995"/>
<gene>
    <name evidence="1" type="ORF">SDC9_84077</name>
</gene>
<name>A0A644Z995_9ZZZZ</name>
<dbReference type="EMBL" id="VSSQ01007953">
    <property type="protein sequence ID" value="MPM37460.1"/>
    <property type="molecule type" value="Genomic_DNA"/>
</dbReference>
<protein>
    <submittedName>
        <fullName evidence="1">Uncharacterized protein</fullName>
    </submittedName>
</protein>
<proteinExistence type="predicted"/>
<accession>A0A644Z995</accession>
<organism evidence="1">
    <name type="scientific">bioreactor metagenome</name>
    <dbReference type="NCBI Taxonomy" id="1076179"/>
    <lineage>
        <taxon>unclassified sequences</taxon>
        <taxon>metagenomes</taxon>
        <taxon>ecological metagenomes</taxon>
    </lineage>
</organism>
<evidence type="ECO:0000313" key="1">
    <source>
        <dbReference type="EMBL" id="MPM37460.1"/>
    </source>
</evidence>